<evidence type="ECO:0000313" key="2">
    <source>
        <dbReference type="EMBL" id="KAF9954963.1"/>
    </source>
</evidence>
<reference evidence="2" key="1">
    <citation type="journal article" date="2020" name="Fungal Divers.">
        <title>Resolving the Mortierellaceae phylogeny through synthesis of multi-gene phylogenetics and phylogenomics.</title>
        <authorList>
            <person name="Vandepol N."/>
            <person name="Liber J."/>
            <person name="Desiro A."/>
            <person name="Na H."/>
            <person name="Kennedy M."/>
            <person name="Barry K."/>
            <person name="Grigoriev I.V."/>
            <person name="Miller A.N."/>
            <person name="O'Donnell K."/>
            <person name="Stajich J.E."/>
            <person name="Bonito G."/>
        </authorList>
    </citation>
    <scope>NUCLEOTIDE SEQUENCE</scope>
    <source>
        <strain evidence="2">MES-2147</strain>
    </source>
</reference>
<evidence type="ECO:0000313" key="3">
    <source>
        <dbReference type="Proteomes" id="UP000749646"/>
    </source>
</evidence>
<dbReference type="OrthoDB" id="428480at2759"/>
<accession>A0A9P6LZS0</accession>
<dbReference type="Proteomes" id="UP000749646">
    <property type="component" value="Unassembled WGS sequence"/>
</dbReference>
<dbReference type="AlphaFoldDB" id="A0A9P6LZS0"/>
<sequence length="71" mass="7715">MKISIAAAIGLLALSVTEAVKVNPLPAPRNITWATSGPVKIDGNFKIVGPKHDILTKAYARHANLIKKERW</sequence>
<organism evidence="2 3">
    <name type="scientific">Modicella reniformis</name>
    <dbReference type="NCBI Taxonomy" id="1440133"/>
    <lineage>
        <taxon>Eukaryota</taxon>
        <taxon>Fungi</taxon>
        <taxon>Fungi incertae sedis</taxon>
        <taxon>Mucoromycota</taxon>
        <taxon>Mortierellomycotina</taxon>
        <taxon>Mortierellomycetes</taxon>
        <taxon>Mortierellales</taxon>
        <taxon>Mortierellaceae</taxon>
        <taxon>Modicella</taxon>
    </lineage>
</organism>
<name>A0A9P6LZS0_9FUNG</name>
<gene>
    <name evidence="2" type="ORF">BGZ65_003696</name>
</gene>
<feature type="non-terminal residue" evidence="2">
    <location>
        <position position="71"/>
    </location>
</feature>
<keyword evidence="1" id="KW-0732">Signal</keyword>
<dbReference type="EMBL" id="JAAAHW010006791">
    <property type="protein sequence ID" value="KAF9954963.1"/>
    <property type="molecule type" value="Genomic_DNA"/>
</dbReference>
<evidence type="ECO:0000256" key="1">
    <source>
        <dbReference type="SAM" id="SignalP"/>
    </source>
</evidence>
<feature type="signal peptide" evidence="1">
    <location>
        <begin position="1"/>
        <end position="19"/>
    </location>
</feature>
<feature type="chain" id="PRO_5040219167" evidence="1">
    <location>
        <begin position="20"/>
        <end position="71"/>
    </location>
</feature>
<proteinExistence type="predicted"/>
<protein>
    <submittedName>
        <fullName evidence="2">Uncharacterized protein</fullName>
    </submittedName>
</protein>
<comment type="caution">
    <text evidence="2">The sequence shown here is derived from an EMBL/GenBank/DDBJ whole genome shotgun (WGS) entry which is preliminary data.</text>
</comment>
<keyword evidence="3" id="KW-1185">Reference proteome</keyword>